<dbReference type="PIRSF" id="PIRSF001439">
    <property type="entry name" value="CryM"/>
    <property type="match status" value="1"/>
</dbReference>
<dbReference type="GO" id="GO:0016491">
    <property type="term" value="F:oxidoreductase activity"/>
    <property type="evidence" value="ECO:0007669"/>
    <property type="project" value="UniProtKB-KW"/>
</dbReference>
<dbReference type="Gene3D" id="3.40.50.720">
    <property type="entry name" value="NAD(P)-binding Rossmann-like Domain"/>
    <property type="match status" value="1"/>
</dbReference>
<dbReference type="Pfam" id="PF02423">
    <property type="entry name" value="OCD_Mu_crystall"/>
    <property type="match status" value="1"/>
</dbReference>
<dbReference type="OrthoDB" id="4311033at2"/>
<protein>
    <submittedName>
        <fullName evidence="1">Delta(1)-pyrroline-2-carboxylate reductase</fullName>
        <ecNumber evidence="1">1.5.1.49</ecNumber>
    </submittedName>
</protein>
<name>A0A2Z3YQY1_9CORY</name>
<dbReference type="Proteomes" id="UP000247696">
    <property type="component" value="Chromosome"/>
</dbReference>
<dbReference type="Gene3D" id="3.30.1780.10">
    <property type="entry name" value="ornithine cyclodeaminase, domain 1"/>
    <property type="match status" value="1"/>
</dbReference>
<dbReference type="KEGG" id="cpre:Csp1_18430"/>
<keyword evidence="1" id="KW-0560">Oxidoreductase</keyword>
<evidence type="ECO:0000313" key="1">
    <source>
        <dbReference type="EMBL" id="AWT26619.1"/>
    </source>
</evidence>
<dbReference type="AlphaFoldDB" id="A0A2Z3YQY1"/>
<keyword evidence="2" id="KW-1185">Reference proteome</keyword>
<gene>
    <name evidence="1" type="ORF">Csp1_18430</name>
</gene>
<accession>A0A2Z3YQY1</accession>
<dbReference type="PANTHER" id="PTHR13812">
    <property type="entry name" value="KETIMINE REDUCTASE MU-CRYSTALLIN"/>
    <property type="match status" value="1"/>
</dbReference>
<dbReference type="PANTHER" id="PTHR13812:SF19">
    <property type="entry name" value="KETIMINE REDUCTASE MU-CRYSTALLIN"/>
    <property type="match status" value="1"/>
</dbReference>
<dbReference type="GO" id="GO:0005737">
    <property type="term" value="C:cytoplasm"/>
    <property type="evidence" value="ECO:0007669"/>
    <property type="project" value="TreeGrafter"/>
</dbReference>
<dbReference type="SUPFAM" id="SSF51735">
    <property type="entry name" value="NAD(P)-binding Rossmann-fold domains"/>
    <property type="match status" value="1"/>
</dbReference>
<dbReference type="RefSeq" id="WP_110482559.1">
    <property type="nucleotide sequence ID" value="NZ_CP024988.1"/>
</dbReference>
<dbReference type="EC" id="1.5.1.49" evidence="1"/>
<reference evidence="2" key="1">
    <citation type="submission" date="2017-11" db="EMBL/GenBank/DDBJ databases">
        <title>Otitis media/interna in a cat caused by the recently described species Corynebacterium provencense.</title>
        <authorList>
            <person name="Kittl S."/>
            <person name="Brodard I."/>
            <person name="Rychener L."/>
            <person name="Jores J."/>
            <person name="Roosje P."/>
            <person name="Gobeli Brawand S."/>
        </authorList>
    </citation>
    <scope>NUCLEOTIDE SEQUENCE [LARGE SCALE GENOMIC DNA]</scope>
    <source>
        <strain evidence="2">17KM38</strain>
    </source>
</reference>
<evidence type="ECO:0000313" key="2">
    <source>
        <dbReference type="Proteomes" id="UP000247696"/>
    </source>
</evidence>
<proteinExistence type="predicted"/>
<dbReference type="InterPro" id="IPR003462">
    <property type="entry name" value="ODC_Mu_crystall"/>
</dbReference>
<dbReference type="InterPro" id="IPR023401">
    <property type="entry name" value="ODC_N"/>
</dbReference>
<organism evidence="1 2">
    <name type="scientific">Corynebacterium provencense</name>
    <dbReference type="NCBI Taxonomy" id="1737425"/>
    <lineage>
        <taxon>Bacteria</taxon>
        <taxon>Bacillati</taxon>
        <taxon>Actinomycetota</taxon>
        <taxon>Actinomycetes</taxon>
        <taxon>Mycobacteriales</taxon>
        <taxon>Corynebacteriaceae</taxon>
        <taxon>Corynebacterium</taxon>
    </lineage>
</organism>
<dbReference type="InterPro" id="IPR036291">
    <property type="entry name" value="NAD(P)-bd_dom_sf"/>
</dbReference>
<dbReference type="EMBL" id="CP024988">
    <property type="protein sequence ID" value="AWT26619.1"/>
    <property type="molecule type" value="Genomic_DNA"/>
</dbReference>
<sequence length="309" mass="32164">MSLPSVTADQIRARVSVKDAVEALDAALQTGFDPATSPARSNVPLTHGSLLLMPAEAGRFVGVKIASVAPDNPAAGLPKIQGTYLLMSAATLEPLAVLDGAALTEIRTPALSALGVRYLAREDAPLRVTLFGTGPQAFGHMAAVASVREIGRVAVVGRTPEKSDEMASRLVGVGFDAYASTSSESVPDADLVLCCTSAARPLFRGGTVRDDAVVVAMGSHEPDVREVDTALVERSTVYVEDVDTALREAGDIVMALGEGGVTADDLRTLRSLVLDGPARPVDGRRGPALYKTVGMGWEDLVVAALAYRS</sequence>